<sequence>MAKTTEINQAIGYAIKEGLARKHMTQSELAGIVGSTQRSISSYVTGNTQPPLDILTHICLTLEINMNQILLIPEFHNPHRIVKEKDELEYMALLDGLNACGKKDFIQTAKQIRKLIK</sequence>
<dbReference type="PROSITE" id="PS50943">
    <property type="entry name" value="HTH_CROC1"/>
    <property type="match status" value="1"/>
</dbReference>
<dbReference type="Gene3D" id="1.10.260.40">
    <property type="entry name" value="lambda repressor-like DNA-binding domains"/>
    <property type="match status" value="1"/>
</dbReference>
<evidence type="ECO:0000313" key="3">
    <source>
        <dbReference type="Proteomes" id="UP000295773"/>
    </source>
</evidence>
<accession>A0A4R3TF82</accession>
<dbReference type="RefSeq" id="WP_008689622.1">
    <property type="nucleotide sequence ID" value="NZ_AP024510.1"/>
</dbReference>
<dbReference type="GeneID" id="73794900"/>
<protein>
    <submittedName>
        <fullName evidence="2">Helix-turn-helix protein</fullName>
    </submittedName>
</protein>
<dbReference type="AlphaFoldDB" id="A0A4R3TF82"/>
<feature type="domain" description="HTH cro/C1-type" evidence="1">
    <location>
        <begin position="15"/>
        <end position="69"/>
    </location>
</feature>
<dbReference type="GO" id="GO:0003677">
    <property type="term" value="F:DNA binding"/>
    <property type="evidence" value="ECO:0007669"/>
    <property type="project" value="InterPro"/>
</dbReference>
<dbReference type="SMART" id="SM00530">
    <property type="entry name" value="HTH_XRE"/>
    <property type="match status" value="1"/>
</dbReference>
<proteinExistence type="predicted"/>
<dbReference type="InterPro" id="IPR010982">
    <property type="entry name" value="Lambda_DNA-bd_dom_sf"/>
</dbReference>
<dbReference type="Proteomes" id="UP000295773">
    <property type="component" value="Unassembled WGS sequence"/>
</dbReference>
<name>A0A4R3TF82_9FIRM</name>
<dbReference type="EMBL" id="SMBP01000006">
    <property type="protein sequence ID" value="TCU60602.1"/>
    <property type="molecule type" value="Genomic_DNA"/>
</dbReference>
<evidence type="ECO:0000259" key="1">
    <source>
        <dbReference type="PROSITE" id="PS50943"/>
    </source>
</evidence>
<organism evidence="2 3">
    <name type="scientific">Longicatena caecimuris</name>
    <dbReference type="NCBI Taxonomy" id="1796635"/>
    <lineage>
        <taxon>Bacteria</taxon>
        <taxon>Bacillati</taxon>
        <taxon>Bacillota</taxon>
        <taxon>Erysipelotrichia</taxon>
        <taxon>Erysipelotrichales</taxon>
        <taxon>Erysipelotrichaceae</taxon>
        <taxon>Longicatena</taxon>
    </lineage>
</organism>
<dbReference type="CDD" id="cd00093">
    <property type="entry name" value="HTH_XRE"/>
    <property type="match status" value="1"/>
</dbReference>
<evidence type="ECO:0000313" key="2">
    <source>
        <dbReference type="EMBL" id="TCU60602.1"/>
    </source>
</evidence>
<dbReference type="InterPro" id="IPR001387">
    <property type="entry name" value="Cro/C1-type_HTH"/>
</dbReference>
<dbReference type="Pfam" id="PF13443">
    <property type="entry name" value="HTH_26"/>
    <property type="match status" value="1"/>
</dbReference>
<keyword evidence="3" id="KW-1185">Reference proteome</keyword>
<comment type="caution">
    <text evidence="2">The sequence shown here is derived from an EMBL/GenBank/DDBJ whole genome shotgun (WGS) entry which is preliminary data.</text>
</comment>
<gene>
    <name evidence="2" type="ORF">EDD61_106112</name>
</gene>
<dbReference type="SUPFAM" id="SSF47413">
    <property type="entry name" value="lambda repressor-like DNA-binding domains"/>
    <property type="match status" value="1"/>
</dbReference>
<reference evidence="2 3" key="1">
    <citation type="submission" date="2019-03" db="EMBL/GenBank/DDBJ databases">
        <title>Genomic Encyclopedia of Type Strains, Phase IV (KMG-IV): sequencing the most valuable type-strain genomes for metagenomic binning, comparative biology and taxonomic classification.</title>
        <authorList>
            <person name="Goeker M."/>
        </authorList>
    </citation>
    <scope>NUCLEOTIDE SEQUENCE [LARGE SCALE GENOMIC DNA]</scope>
    <source>
        <strain evidence="2 3">DSM 29481</strain>
    </source>
</reference>